<dbReference type="PROSITE" id="PS50088">
    <property type="entry name" value="ANK_REPEAT"/>
    <property type="match status" value="3"/>
</dbReference>
<feature type="repeat" description="ANK" evidence="3">
    <location>
        <begin position="199"/>
        <end position="231"/>
    </location>
</feature>
<feature type="repeat" description="ANK" evidence="3">
    <location>
        <begin position="264"/>
        <end position="296"/>
    </location>
</feature>
<dbReference type="PANTHER" id="PTHR24198:SF165">
    <property type="entry name" value="ANKYRIN REPEAT-CONTAINING PROTEIN-RELATED"/>
    <property type="match status" value="1"/>
</dbReference>
<dbReference type="AlphaFoldDB" id="A0A3A6T5F1"/>
<dbReference type="SUPFAM" id="SSF48403">
    <property type="entry name" value="Ankyrin repeat"/>
    <property type="match status" value="1"/>
</dbReference>
<evidence type="ECO:0000313" key="4">
    <source>
        <dbReference type="EMBL" id="RJY06356.1"/>
    </source>
</evidence>
<protein>
    <submittedName>
        <fullName evidence="4">Ankyrin repeat domain-containing protein</fullName>
    </submittedName>
</protein>
<dbReference type="RefSeq" id="WP_121854968.1">
    <property type="nucleotide sequence ID" value="NZ_JAKILH010000226.1"/>
</dbReference>
<evidence type="ECO:0000256" key="2">
    <source>
        <dbReference type="ARBA" id="ARBA00023043"/>
    </source>
</evidence>
<dbReference type="SMART" id="SM00248">
    <property type="entry name" value="ANK"/>
    <property type="match status" value="6"/>
</dbReference>
<evidence type="ECO:0000256" key="3">
    <source>
        <dbReference type="PROSITE-ProRule" id="PRU00023"/>
    </source>
</evidence>
<dbReference type="Pfam" id="PF12796">
    <property type="entry name" value="Ank_2"/>
    <property type="match status" value="2"/>
</dbReference>
<dbReference type="EMBL" id="QYYH01000166">
    <property type="protein sequence ID" value="RJY06356.1"/>
    <property type="molecule type" value="Genomic_DNA"/>
</dbReference>
<gene>
    <name evidence="4" type="ORF">D5R81_17860</name>
</gene>
<dbReference type="InterPro" id="IPR002110">
    <property type="entry name" value="Ankyrin_rpt"/>
</dbReference>
<dbReference type="OrthoDB" id="4539621at2"/>
<sequence>MASCVPVELGSMVDVQGFSTQFLTETAALDASPFIVFDEEGSEKHYQVQRVKNQYKFTRFLSSGSNSQPLMKPDEVVCVRYSKNKGPQYEEGVSISKPPLDAGSDISDIGVLSEKITVNDIPTIESALNIINKELYEAIFDECQTGGAGIQHLLEKGLNLYQTNRNGLVALHIAAINGHVEIIKELLKQGVAVDVKSKGGGTALQFATLSNRPECVNFLMQHGASEIVVNKKGATPLIVAAKYGYSACLDLLNTERCRNIQSKFGNAAILVALSYGQTECAQKLLDSGANASIRNNYSSNVFHAAVLGNQVELVDVLKTKTLGNELNRRDRQGSTPLHLAFYCNKLDCIIKLKEIGAKQQCSLLSLGFYSVVRGKTFSNLKHVYRTP</sequence>
<dbReference type="PANTHER" id="PTHR24198">
    <property type="entry name" value="ANKYRIN REPEAT AND PROTEIN KINASE DOMAIN-CONTAINING PROTEIN"/>
    <property type="match status" value="1"/>
</dbReference>
<dbReference type="InterPro" id="IPR036770">
    <property type="entry name" value="Ankyrin_rpt-contain_sf"/>
</dbReference>
<feature type="repeat" description="ANK" evidence="3">
    <location>
        <begin position="166"/>
        <end position="198"/>
    </location>
</feature>
<dbReference type="PRINTS" id="PR01415">
    <property type="entry name" value="ANKYRIN"/>
</dbReference>
<keyword evidence="5" id="KW-1185">Reference proteome</keyword>
<evidence type="ECO:0000256" key="1">
    <source>
        <dbReference type="ARBA" id="ARBA00022737"/>
    </source>
</evidence>
<evidence type="ECO:0000313" key="5">
    <source>
        <dbReference type="Proteomes" id="UP000273022"/>
    </source>
</evidence>
<name>A0A3A6T5F1_9GAMM</name>
<dbReference type="PROSITE" id="PS50297">
    <property type="entry name" value="ANK_REP_REGION"/>
    <property type="match status" value="1"/>
</dbReference>
<keyword evidence="1" id="KW-0677">Repeat</keyword>
<accession>A0A3A6T5F1</accession>
<organism evidence="4 5">
    <name type="scientific">Parashewanella spongiae</name>
    <dbReference type="NCBI Taxonomy" id="342950"/>
    <lineage>
        <taxon>Bacteria</taxon>
        <taxon>Pseudomonadati</taxon>
        <taxon>Pseudomonadota</taxon>
        <taxon>Gammaproteobacteria</taxon>
        <taxon>Alteromonadales</taxon>
        <taxon>Shewanellaceae</taxon>
        <taxon>Parashewanella</taxon>
    </lineage>
</organism>
<proteinExistence type="predicted"/>
<keyword evidence="2 3" id="KW-0040">ANK repeat</keyword>
<comment type="caution">
    <text evidence="4">The sequence shown here is derived from an EMBL/GenBank/DDBJ whole genome shotgun (WGS) entry which is preliminary data.</text>
</comment>
<reference evidence="4 5" key="1">
    <citation type="submission" date="2018-09" db="EMBL/GenBank/DDBJ databases">
        <title>Phylogeny of the Shewanellaceae, and recommendation for two new genera, Pseudoshewanella and Parashewanella.</title>
        <authorList>
            <person name="Wang G."/>
        </authorList>
    </citation>
    <scope>NUCLEOTIDE SEQUENCE [LARGE SCALE GENOMIC DNA]</scope>
    <source>
        <strain evidence="4 5">KCTC 22492</strain>
    </source>
</reference>
<dbReference type="Proteomes" id="UP000273022">
    <property type="component" value="Unassembled WGS sequence"/>
</dbReference>
<dbReference type="Gene3D" id="1.25.40.20">
    <property type="entry name" value="Ankyrin repeat-containing domain"/>
    <property type="match status" value="2"/>
</dbReference>